<sequence>MAELARQLGFRFKEIDMIIDSSPDHQIARTALLQAGKPSRYRYNDEQFNILVRRIVNSAMTLQVRSGTPQIRTHEQDSPLLFLDRMNADIPAADTITGFYVRRCVFFAFFGKPSRSNNTNQDREADEGQRMRDPPQSALFFQENGKDHPRYISNPRGGGLSGKRYSVGEIQKNKRRLLASYRTDEKDRDSMELETPPSETLDQDIADQSNTFSGGDRLAALPNERVSSELAIVPIHARHGSFHTQAEDGMSDCTRVSFEAISREESPVGRAVSTVIDRESGFQDQRRINNTSGASSVGPEDDTLSDSGEHDRGQGMDMYIADLRRATEEEERSEEV</sequence>
<reference evidence="2" key="2">
    <citation type="journal article" date="2023" name="IMA Fungus">
        <title>Comparative genomic study of the Penicillium genus elucidates a diverse pangenome and 15 lateral gene transfer events.</title>
        <authorList>
            <person name="Petersen C."/>
            <person name="Sorensen T."/>
            <person name="Nielsen M.R."/>
            <person name="Sondergaard T.E."/>
            <person name="Sorensen J.L."/>
            <person name="Fitzpatrick D.A."/>
            <person name="Frisvad J.C."/>
            <person name="Nielsen K.L."/>
        </authorList>
    </citation>
    <scope>NUCLEOTIDE SEQUENCE</scope>
    <source>
        <strain evidence="2">IBT 30069</strain>
    </source>
</reference>
<dbReference type="Pfam" id="PF12520">
    <property type="entry name" value="DUF3723"/>
    <property type="match status" value="2"/>
</dbReference>
<accession>A0A9W9KDB0</accession>
<comment type="caution">
    <text evidence="2">The sequence shown here is derived from an EMBL/GenBank/DDBJ whole genome shotgun (WGS) entry which is preliminary data.</text>
</comment>
<evidence type="ECO:0000313" key="3">
    <source>
        <dbReference type="Proteomes" id="UP001149165"/>
    </source>
</evidence>
<evidence type="ECO:0000313" key="2">
    <source>
        <dbReference type="EMBL" id="KAJ5100832.1"/>
    </source>
</evidence>
<dbReference type="EMBL" id="JAPQKH010000004">
    <property type="protein sequence ID" value="KAJ5100832.1"/>
    <property type="molecule type" value="Genomic_DNA"/>
</dbReference>
<proteinExistence type="predicted"/>
<feature type="region of interest" description="Disordered" evidence="1">
    <location>
        <begin position="278"/>
        <end position="336"/>
    </location>
</feature>
<evidence type="ECO:0000256" key="1">
    <source>
        <dbReference type="SAM" id="MobiDB-lite"/>
    </source>
</evidence>
<dbReference type="AlphaFoldDB" id="A0A9W9KDB0"/>
<feature type="region of interest" description="Disordered" evidence="1">
    <location>
        <begin position="178"/>
        <end position="213"/>
    </location>
</feature>
<protein>
    <submittedName>
        <fullName evidence="2">Uncharacterized protein</fullName>
    </submittedName>
</protein>
<feature type="compositionally biased region" description="Basic and acidic residues" evidence="1">
    <location>
        <begin position="182"/>
        <end position="191"/>
    </location>
</feature>
<dbReference type="InterPro" id="IPR022198">
    <property type="entry name" value="DUF3723"/>
</dbReference>
<feature type="compositionally biased region" description="Basic and acidic residues" evidence="1">
    <location>
        <begin position="278"/>
        <end position="287"/>
    </location>
</feature>
<dbReference type="Proteomes" id="UP001149165">
    <property type="component" value="Unassembled WGS sequence"/>
</dbReference>
<feature type="region of interest" description="Disordered" evidence="1">
    <location>
        <begin position="139"/>
        <end position="166"/>
    </location>
</feature>
<reference evidence="2" key="1">
    <citation type="submission" date="2022-11" db="EMBL/GenBank/DDBJ databases">
        <authorList>
            <person name="Petersen C."/>
        </authorList>
    </citation>
    <scope>NUCLEOTIDE SEQUENCE</scope>
    <source>
        <strain evidence="2">IBT 30069</strain>
    </source>
</reference>
<name>A0A9W9KDB0_9EURO</name>
<dbReference type="OrthoDB" id="4369850at2759"/>
<gene>
    <name evidence="2" type="ORF">N7456_006884</name>
</gene>
<organism evidence="2 3">
    <name type="scientific">Penicillium angulare</name>
    <dbReference type="NCBI Taxonomy" id="116970"/>
    <lineage>
        <taxon>Eukaryota</taxon>
        <taxon>Fungi</taxon>
        <taxon>Dikarya</taxon>
        <taxon>Ascomycota</taxon>
        <taxon>Pezizomycotina</taxon>
        <taxon>Eurotiomycetes</taxon>
        <taxon>Eurotiomycetidae</taxon>
        <taxon>Eurotiales</taxon>
        <taxon>Aspergillaceae</taxon>
        <taxon>Penicillium</taxon>
    </lineage>
</organism>
<keyword evidence="3" id="KW-1185">Reference proteome</keyword>